<evidence type="ECO:0000256" key="6">
    <source>
        <dbReference type="ARBA" id="ARBA00023136"/>
    </source>
</evidence>
<dbReference type="GO" id="GO:0022857">
    <property type="term" value="F:transmembrane transporter activity"/>
    <property type="evidence" value="ECO:0007669"/>
    <property type="project" value="UniProtKB-UniRule"/>
</dbReference>
<feature type="transmembrane region" description="Helical" evidence="7">
    <location>
        <begin position="59"/>
        <end position="78"/>
    </location>
</feature>
<evidence type="ECO:0000313" key="10">
    <source>
        <dbReference type="Proteomes" id="UP000182932"/>
    </source>
</evidence>
<evidence type="ECO:0000256" key="5">
    <source>
        <dbReference type="ARBA" id="ARBA00022989"/>
    </source>
</evidence>
<dbReference type="GeneID" id="80819864"/>
<feature type="transmembrane region" description="Helical" evidence="7">
    <location>
        <begin position="405"/>
        <end position="426"/>
    </location>
</feature>
<dbReference type="InterPro" id="IPR004681">
    <property type="entry name" value="TRAP_DctM"/>
</dbReference>
<feature type="transmembrane region" description="Helical" evidence="7">
    <location>
        <begin position="12"/>
        <end position="39"/>
    </location>
</feature>
<dbReference type="PANTHER" id="PTHR33362:SF5">
    <property type="entry name" value="C4-DICARBOXYLATE TRAP TRANSPORTER LARGE PERMEASE PROTEIN DCTM"/>
    <property type="match status" value="1"/>
</dbReference>
<dbReference type="PIRSF" id="PIRSF006066">
    <property type="entry name" value="HI0050"/>
    <property type="match status" value="1"/>
</dbReference>
<keyword evidence="10" id="KW-1185">Reference proteome</keyword>
<dbReference type="PANTHER" id="PTHR33362">
    <property type="entry name" value="SIALIC ACID TRAP TRANSPORTER PERMEASE PROTEIN SIAT-RELATED"/>
    <property type="match status" value="1"/>
</dbReference>
<comment type="similarity">
    <text evidence="7">Belongs to the TRAP transporter large permease family.</text>
</comment>
<comment type="subunit">
    <text evidence="7">The complex comprises the extracytoplasmic solute receptor protein and the two transmembrane proteins.</text>
</comment>
<dbReference type="AlphaFoldDB" id="A0A975ZPU5"/>
<feature type="domain" description="TRAP C4-dicarboxylate transport system permease DctM subunit" evidence="8">
    <location>
        <begin position="10"/>
        <end position="422"/>
    </location>
</feature>
<reference evidence="9 10" key="1">
    <citation type="submission" date="2016-10" db="EMBL/GenBank/DDBJ databases">
        <authorList>
            <person name="Varghese N."/>
            <person name="Submissions S."/>
        </authorList>
    </citation>
    <scope>NUCLEOTIDE SEQUENCE [LARGE SCALE GENOMIC DNA]</scope>
    <source>
        <strain evidence="9 10">FF3</strain>
    </source>
</reference>
<keyword evidence="7" id="KW-0813">Transport</keyword>
<dbReference type="NCBIfam" id="TIGR00786">
    <property type="entry name" value="dctM"/>
    <property type="match status" value="1"/>
</dbReference>
<name>A0A975ZPU5_9RHOB</name>
<protein>
    <recommendedName>
        <fullName evidence="7">TRAP transporter large permease protein</fullName>
    </recommendedName>
</protein>
<keyword evidence="3 7" id="KW-0997">Cell inner membrane</keyword>
<feature type="transmembrane region" description="Helical" evidence="7">
    <location>
        <begin position="140"/>
        <end position="162"/>
    </location>
</feature>
<feature type="transmembrane region" description="Helical" evidence="7">
    <location>
        <begin position="279"/>
        <end position="296"/>
    </location>
</feature>
<keyword evidence="5 7" id="KW-1133">Transmembrane helix</keyword>
<keyword evidence="2" id="KW-1003">Cell membrane</keyword>
<dbReference type="Pfam" id="PF06808">
    <property type="entry name" value="DctM"/>
    <property type="match status" value="1"/>
</dbReference>
<comment type="caution">
    <text evidence="9">The sequence shown here is derived from an EMBL/GenBank/DDBJ whole genome shotgun (WGS) entry which is preliminary data.</text>
</comment>
<feature type="transmembrane region" description="Helical" evidence="7">
    <location>
        <begin position="360"/>
        <end position="384"/>
    </location>
</feature>
<feature type="transmembrane region" description="Helical" evidence="7">
    <location>
        <begin position="174"/>
        <end position="197"/>
    </location>
</feature>
<dbReference type="EMBL" id="FNYY01000015">
    <property type="protein sequence ID" value="SEJ96019.1"/>
    <property type="molecule type" value="Genomic_DNA"/>
</dbReference>
<sequence length="433" mass="45393">MSITVIFTGFMVMLLLMFLSMPVAVSILTVGGVGGYMAYGMPLVETMGGVVWGTLNNPVMTAIPLFMLLGELLLRGGIADRMFETLAVWLGRLPGGLLHTNIGTCALFSATSGSSVATAATVGTIALPALGERDYPVRPALGTLAAGGTLGILIPPSVNLLVYGSLANVSVGQLFIAGILPGVLLTLLFSAYVAFSYPDAGRNSAAPEVSKEEKRRLLRHLVPPAVIFGIVMGSIYGGLATPTESAALGVIAAFYFVWKGGRLSWDLLENCFIQSARTSGMVILVIVCALLLNVTLSMTGGTQAVTRWVTGLGLSQTTLLLLLVVFYVILGMFMDAMSMLVLTVPIAVPMVTALGVDPVWFGVFVVVMCEIGLITPPVGMNLFVVQGVRKGGGDFNDVIRGATPFVIIMIVFAALLVAVPQIALFLPDMAAGR</sequence>
<accession>A0A975ZPU5</accession>
<evidence type="ECO:0000256" key="1">
    <source>
        <dbReference type="ARBA" id="ARBA00004429"/>
    </source>
</evidence>
<gene>
    <name evidence="9" type="ORF">SAMN04487940_11565</name>
</gene>
<dbReference type="InterPro" id="IPR010656">
    <property type="entry name" value="DctM"/>
</dbReference>
<comment type="function">
    <text evidence="7">Part of the tripartite ATP-independent periplasmic (TRAP) transport system.</text>
</comment>
<evidence type="ECO:0000259" key="8">
    <source>
        <dbReference type="Pfam" id="PF06808"/>
    </source>
</evidence>
<evidence type="ECO:0000256" key="3">
    <source>
        <dbReference type="ARBA" id="ARBA00022519"/>
    </source>
</evidence>
<evidence type="ECO:0000313" key="9">
    <source>
        <dbReference type="EMBL" id="SEJ96019.1"/>
    </source>
</evidence>
<feature type="transmembrane region" description="Helical" evidence="7">
    <location>
        <begin position="337"/>
        <end position="354"/>
    </location>
</feature>
<keyword evidence="6 7" id="KW-0472">Membrane</keyword>
<keyword evidence="4 7" id="KW-0812">Transmembrane</keyword>
<evidence type="ECO:0000256" key="7">
    <source>
        <dbReference type="RuleBase" id="RU369079"/>
    </source>
</evidence>
<comment type="subcellular location">
    <subcellularLocation>
        <location evidence="1 7">Cell inner membrane</location>
        <topology evidence="1 7">Multi-pass membrane protein</topology>
    </subcellularLocation>
</comment>
<organism evidence="9 10">
    <name type="scientific">Marinovum algicola</name>
    <dbReference type="NCBI Taxonomy" id="42444"/>
    <lineage>
        <taxon>Bacteria</taxon>
        <taxon>Pseudomonadati</taxon>
        <taxon>Pseudomonadota</taxon>
        <taxon>Alphaproteobacteria</taxon>
        <taxon>Rhodobacterales</taxon>
        <taxon>Roseobacteraceae</taxon>
        <taxon>Marinovum</taxon>
    </lineage>
</organism>
<dbReference type="GO" id="GO:0005886">
    <property type="term" value="C:plasma membrane"/>
    <property type="evidence" value="ECO:0007669"/>
    <property type="project" value="UniProtKB-SubCell"/>
</dbReference>
<evidence type="ECO:0000256" key="4">
    <source>
        <dbReference type="ARBA" id="ARBA00022692"/>
    </source>
</evidence>
<feature type="transmembrane region" description="Helical" evidence="7">
    <location>
        <begin position="217"/>
        <end position="236"/>
    </location>
</feature>
<dbReference type="RefSeq" id="WP_048535827.1">
    <property type="nucleotide sequence ID" value="NZ_CATLQZ010000018.1"/>
</dbReference>
<evidence type="ECO:0000256" key="2">
    <source>
        <dbReference type="ARBA" id="ARBA00022475"/>
    </source>
</evidence>
<proteinExistence type="inferred from homology"/>
<comment type="caution">
    <text evidence="7">Lacks conserved residue(s) required for the propagation of feature annotation.</text>
</comment>
<dbReference type="Proteomes" id="UP000182932">
    <property type="component" value="Unassembled WGS sequence"/>
</dbReference>
<feature type="transmembrane region" description="Helical" evidence="7">
    <location>
        <begin position="308"/>
        <end position="330"/>
    </location>
</feature>